<dbReference type="KEGG" id="mzi:HWN40_08495"/>
<organism evidence="1 2">
    <name type="scientific">Methanolobus zinderi</name>
    <dbReference type="NCBI Taxonomy" id="536044"/>
    <lineage>
        <taxon>Archaea</taxon>
        <taxon>Methanobacteriati</taxon>
        <taxon>Methanobacteriota</taxon>
        <taxon>Stenosarchaea group</taxon>
        <taxon>Methanomicrobia</taxon>
        <taxon>Methanosarcinales</taxon>
        <taxon>Methanosarcinaceae</taxon>
        <taxon>Methanolobus</taxon>
    </lineage>
</organism>
<sequence length="307" mass="36119">MERTTAKISKQEVNELLDNGYKLLNILEQNYAWNSKEYARNRSRFISGYTKWYKRSKEIICSLSPDRCKRFQGLFSTNKRSGINEYTYTIQDYIHGVYLENQVRNYVDEVTSKRLKEQMEMLRTASSRLNEFSFDLESFVKINPIYSNRASFTTEKTNQIIDIDLEDEHYNSLKTEINSSFRTGLFISTFLLSRKLIENLLIDVLRHIYPPTKDENISIYYDIRAQDFRDLNLLTLTVTERKSEIPFDDDVLDEILLTLERMSLENSPTSHSSIGIPDREDILSYRIGDTVENLILMKDALKQKQSL</sequence>
<dbReference type="OrthoDB" id="124845at2157"/>
<evidence type="ECO:0000313" key="1">
    <source>
        <dbReference type="EMBL" id="QLC50275.1"/>
    </source>
</evidence>
<proteinExistence type="predicted"/>
<dbReference type="AlphaFoldDB" id="A0A7D5E9Q7"/>
<name>A0A7D5E9Q7_9EURY</name>
<keyword evidence="2" id="KW-1185">Reference proteome</keyword>
<gene>
    <name evidence="1" type="ORF">HWN40_08495</name>
</gene>
<reference evidence="1 2" key="1">
    <citation type="submission" date="2020-06" db="EMBL/GenBank/DDBJ databases">
        <title>Methanolobus halotolerans sp. nov., isolated from a saline lake Tus in Siberia.</title>
        <authorList>
            <person name="Shen Y."/>
            <person name="Chen S.-C."/>
            <person name="Lai M.-C."/>
            <person name="Huang H.-H."/>
            <person name="Chiu H.-H."/>
            <person name="Tang S.-L."/>
            <person name="Rogozin D.Y."/>
            <person name="Degermendzhy A.G."/>
        </authorList>
    </citation>
    <scope>NUCLEOTIDE SEQUENCE [LARGE SCALE GENOMIC DNA]</scope>
    <source>
        <strain evidence="1 2">DSM 21339</strain>
    </source>
</reference>
<protein>
    <submittedName>
        <fullName evidence="1">Uncharacterized protein</fullName>
    </submittedName>
</protein>
<dbReference type="EMBL" id="CP058215">
    <property type="protein sequence ID" value="QLC50275.1"/>
    <property type="molecule type" value="Genomic_DNA"/>
</dbReference>
<dbReference type="RefSeq" id="WP_176965331.1">
    <property type="nucleotide sequence ID" value="NZ_CP058215.1"/>
</dbReference>
<dbReference type="Proteomes" id="UP000509594">
    <property type="component" value="Chromosome"/>
</dbReference>
<dbReference type="GeneID" id="55821708"/>
<evidence type="ECO:0000313" key="2">
    <source>
        <dbReference type="Proteomes" id="UP000509594"/>
    </source>
</evidence>
<accession>A0A7D5E9Q7</accession>